<feature type="compositionally biased region" description="Basic and acidic residues" evidence="1">
    <location>
        <begin position="1"/>
        <end position="10"/>
    </location>
</feature>
<keyword evidence="3" id="KW-1185">Reference proteome</keyword>
<dbReference type="EMBL" id="JAUUTY010000007">
    <property type="protein sequence ID" value="KAK1603878.1"/>
    <property type="molecule type" value="Genomic_DNA"/>
</dbReference>
<feature type="compositionally biased region" description="Acidic residues" evidence="1">
    <location>
        <begin position="77"/>
        <end position="87"/>
    </location>
</feature>
<feature type="region of interest" description="Disordered" evidence="1">
    <location>
        <begin position="68"/>
        <end position="98"/>
    </location>
</feature>
<evidence type="ECO:0000313" key="3">
    <source>
        <dbReference type="Proteomes" id="UP001231189"/>
    </source>
</evidence>
<comment type="caution">
    <text evidence="2">The sequence shown here is derived from an EMBL/GenBank/DDBJ whole genome shotgun (WGS) entry which is preliminary data.</text>
</comment>
<dbReference type="Proteomes" id="UP001231189">
    <property type="component" value="Unassembled WGS sequence"/>
</dbReference>
<name>A0AAD8QJA8_LOLMU</name>
<sequence length="98" mass="11355">MQWHAEREKSEEDPEMGYMLTHPSGAGQWEALDIAFPRFGGDARNIRLEKSKDGLKARYNLKHFGIRKDLQAPDTDHDNDDDDDDQTEGTQRLRKRAN</sequence>
<organism evidence="2 3">
    <name type="scientific">Lolium multiflorum</name>
    <name type="common">Italian ryegrass</name>
    <name type="synonym">Lolium perenne subsp. multiflorum</name>
    <dbReference type="NCBI Taxonomy" id="4521"/>
    <lineage>
        <taxon>Eukaryota</taxon>
        <taxon>Viridiplantae</taxon>
        <taxon>Streptophyta</taxon>
        <taxon>Embryophyta</taxon>
        <taxon>Tracheophyta</taxon>
        <taxon>Spermatophyta</taxon>
        <taxon>Magnoliopsida</taxon>
        <taxon>Liliopsida</taxon>
        <taxon>Poales</taxon>
        <taxon>Poaceae</taxon>
        <taxon>BOP clade</taxon>
        <taxon>Pooideae</taxon>
        <taxon>Poodae</taxon>
        <taxon>Poeae</taxon>
        <taxon>Poeae Chloroplast Group 2 (Poeae type)</taxon>
        <taxon>Loliodinae</taxon>
        <taxon>Loliinae</taxon>
        <taxon>Lolium</taxon>
    </lineage>
</organism>
<feature type="region of interest" description="Disordered" evidence="1">
    <location>
        <begin position="1"/>
        <end position="23"/>
    </location>
</feature>
<evidence type="ECO:0000313" key="2">
    <source>
        <dbReference type="EMBL" id="KAK1603878.1"/>
    </source>
</evidence>
<proteinExistence type="predicted"/>
<gene>
    <name evidence="2" type="ORF">QYE76_027551</name>
</gene>
<dbReference type="AlphaFoldDB" id="A0AAD8QJA8"/>
<accession>A0AAD8QJA8</accession>
<evidence type="ECO:0000256" key="1">
    <source>
        <dbReference type="SAM" id="MobiDB-lite"/>
    </source>
</evidence>
<reference evidence="2" key="1">
    <citation type="submission" date="2023-07" db="EMBL/GenBank/DDBJ databases">
        <title>A chromosome-level genome assembly of Lolium multiflorum.</title>
        <authorList>
            <person name="Chen Y."/>
            <person name="Copetti D."/>
            <person name="Kolliker R."/>
            <person name="Studer B."/>
        </authorList>
    </citation>
    <scope>NUCLEOTIDE SEQUENCE</scope>
    <source>
        <strain evidence="2">02402/16</strain>
        <tissue evidence="2">Leaf</tissue>
    </source>
</reference>
<protein>
    <submittedName>
        <fullName evidence="2">Uncharacterized protein</fullName>
    </submittedName>
</protein>